<evidence type="ECO:0000256" key="1">
    <source>
        <dbReference type="SAM" id="Coils"/>
    </source>
</evidence>
<sequence length="914" mass="98105">MDVGQRGLPGEDNNKAGNPYLGSYTKGNRQYLSVTDGMDLAWAVDENGQPVTFENGVHYVKIVTASNIENGAIGEKSTEVNMVRVAAASESEVGQTAAPSAIKVDGNALALTEGKYIYDNVAVDGPFAVSVDAAEGVNIYINSSRGHNAVFSGMPNHKMIRIIVQEGEKEPVIYYLNLVESSGEPEPAATLTLDPNGGVLGGSSEALTYAFDAHMSHIALPIPTTKNTNLEFAGWYSSDQKLYTTYPSEVKDLTLTARWKEIGSEVPSDTIDVTFRLIGCTLAELEDEFDSIDLADGDYKGAEYVTWIATKNYTLPENSTVLDLFEMALTGAGLTWKNPGGDYITTINAPDVYGGYELSEFTNGNRSGWMYTLNGNHALFGVSNQKLSQGDEIIFHYVNDFAYEVHDWDKFGGSPALGDGTYWSKWLEAADETLESNEEAVAKAKTAIENQTWTVPMDTANTEQAVKAWIESEIANLDMNGVTAIVTMDSFTPAVAGTEANPSGTEGSFNFTVNLNKGEGDTLATDNTQITGTITAYPVDNEDAAAAKNVDNLITAISDPVTLGDKTAIESARAAYNALTQEQKDLVTKLAKLEAAETTLADLQAAKDAEDKIAAIGIVTLESKSLIDTAREAYDALTDEQAMLVSNYQTLLTAEEAYAALMQPIKETEGLINKLPDTISTTEMTALAKASEAYNNLSDDEKTQIDAKLKTKLSALQNEAAAINHTSNGVQISGVPWNIILTAVPFTAGEDYEAMQKLGAGRTVLGMYDLSLQSLGSDGNIVEYQLNGETATITLTVKDLAKYKEIKIIHQLPNGEYEYITPTEIDGSKITFVVKSLSKYAVTGKLIETASETTPTTGGDQGKNPVGPVGGKQIKTVPATGDPGYVLMMIMFLLAVLCAGGYVYCKKARGKNSI</sequence>
<feature type="transmembrane region" description="Helical" evidence="3">
    <location>
        <begin position="885"/>
        <end position="905"/>
    </location>
</feature>
<feature type="coiled-coil region" evidence="1">
    <location>
        <begin position="569"/>
        <end position="613"/>
    </location>
</feature>
<keyword evidence="3" id="KW-0472">Membrane</keyword>
<protein>
    <recommendedName>
        <fullName evidence="4">Transcobalamin-like C-terminal domain-containing protein</fullName>
    </recommendedName>
</protein>
<gene>
    <name evidence="5" type="ORF">SSCH_470045</name>
</gene>
<name>A0A0B7MNY2_9FIRM</name>
<evidence type="ECO:0000256" key="3">
    <source>
        <dbReference type="SAM" id="Phobius"/>
    </source>
</evidence>
<dbReference type="Proteomes" id="UP000046155">
    <property type="component" value="Unassembled WGS sequence"/>
</dbReference>
<accession>A0A0B7MNY2</accession>
<dbReference type="AlphaFoldDB" id="A0A0B7MNY2"/>
<evidence type="ECO:0000313" key="5">
    <source>
        <dbReference type="EMBL" id="CEO89417.1"/>
    </source>
</evidence>
<keyword evidence="6" id="KW-1185">Reference proteome</keyword>
<proteinExistence type="predicted"/>
<organism evidence="5 6">
    <name type="scientific">Syntrophaceticus schinkii</name>
    <dbReference type="NCBI Taxonomy" id="499207"/>
    <lineage>
        <taxon>Bacteria</taxon>
        <taxon>Bacillati</taxon>
        <taxon>Bacillota</taxon>
        <taxon>Clostridia</taxon>
        <taxon>Thermoanaerobacterales</taxon>
        <taxon>Thermoanaerobacterales Family III. Incertae Sedis</taxon>
        <taxon>Syntrophaceticus</taxon>
    </lineage>
</organism>
<dbReference type="EMBL" id="CDRZ01000244">
    <property type="protein sequence ID" value="CEO89417.1"/>
    <property type="molecule type" value="Genomic_DNA"/>
</dbReference>
<dbReference type="Gene3D" id="2.170.130.30">
    <property type="match status" value="1"/>
</dbReference>
<dbReference type="Pfam" id="PF14478">
    <property type="entry name" value="DUF4430"/>
    <property type="match status" value="1"/>
</dbReference>
<feature type="domain" description="Transcobalamin-like C-terminal" evidence="4">
    <location>
        <begin position="343"/>
        <end position="398"/>
    </location>
</feature>
<feature type="region of interest" description="Disordered" evidence="2">
    <location>
        <begin position="851"/>
        <end position="873"/>
    </location>
</feature>
<evidence type="ECO:0000256" key="2">
    <source>
        <dbReference type="SAM" id="MobiDB-lite"/>
    </source>
</evidence>
<keyword evidence="3" id="KW-0812">Transmembrane</keyword>
<evidence type="ECO:0000259" key="4">
    <source>
        <dbReference type="Pfam" id="PF14478"/>
    </source>
</evidence>
<reference evidence="6" key="1">
    <citation type="submission" date="2015-01" db="EMBL/GenBank/DDBJ databases">
        <authorList>
            <person name="Manzoor Shahid"/>
            <person name="Zubair Saima"/>
        </authorList>
    </citation>
    <scope>NUCLEOTIDE SEQUENCE [LARGE SCALE GENOMIC DNA]</scope>
    <source>
        <strain evidence="6">Sp3</strain>
    </source>
</reference>
<dbReference type="InterPro" id="IPR027954">
    <property type="entry name" value="Transcobalamin-like_C"/>
</dbReference>
<feature type="region of interest" description="Disordered" evidence="2">
    <location>
        <begin position="1"/>
        <end position="21"/>
    </location>
</feature>
<keyword evidence="3" id="KW-1133">Transmembrane helix</keyword>
<keyword evidence="1" id="KW-0175">Coiled coil</keyword>
<evidence type="ECO:0000313" key="6">
    <source>
        <dbReference type="Proteomes" id="UP000046155"/>
    </source>
</evidence>